<gene>
    <name evidence="2" type="ORF">GGX14DRAFT_566440</name>
</gene>
<accession>A0AAD6VDW2</accession>
<dbReference type="AlphaFoldDB" id="A0AAD6VDW2"/>
<dbReference type="Proteomes" id="UP001219525">
    <property type="component" value="Unassembled WGS sequence"/>
</dbReference>
<reference evidence="2" key="1">
    <citation type="submission" date="2023-03" db="EMBL/GenBank/DDBJ databases">
        <title>Massive genome expansion in bonnet fungi (Mycena s.s.) driven by repeated elements and novel gene families across ecological guilds.</title>
        <authorList>
            <consortium name="Lawrence Berkeley National Laboratory"/>
            <person name="Harder C.B."/>
            <person name="Miyauchi S."/>
            <person name="Viragh M."/>
            <person name="Kuo A."/>
            <person name="Thoen E."/>
            <person name="Andreopoulos B."/>
            <person name="Lu D."/>
            <person name="Skrede I."/>
            <person name="Drula E."/>
            <person name="Henrissat B."/>
            <person name="Morin E."/>
            <person name="Kohler A."/>
            <person name="Barry K."/>
            <person name="LaButti K."/>
            <person name="Morin E."/>
            <person name="Salamov A."/>
            <person name="Lipzen A."/>
            <person name="Mereny Z."/>
            <person name="Hegedus B."/>
            <person name="Baldrian P."/>
            <person name="Stursova M."/>
            <person name="Weitz H."/>
            <person name="Taylor A."/>
            <person name="Grigoriev I.V."/>
            <person name="Nagy L.G."/>
            <person name="Martin F."/>
            <person name="Kauserud H."/>
        </authorList>
    </citation>
    <scope>NUCLEOTIDE SEQUENCE</scope>
    <source>
        <strain evidence="2">9144</strain>
    </source>
</reference>
<protein>
    <submittedName>
        <fullName evidence="2">Uncharacterized protein</fullName>
    </submittedName>
</protein>
<keyword evidence="1" id="KW-0812">Transmembrane</keyword>
<feature type="transmembrane region" description="Helical" evidence="1">
    <location>
        <begin position="58"/>
        <end position="78"/>
    </location>
</feature>
<evidence type="ECO:0000313" key="2">
    <source>
        <dbReference type="EMBL" id="KAJ7209255.1"/>
    </source>
</evidence>
<comment type="caution">
    <text evidence="2">The sequence shown here is derived from an EMBL/GenBank/DDBJ whole genome shotgun (WGS) entry which is preliminary data.</text>
</comment>
<name>A0AAD6VDW2_9AGAR</name>
<keyword evidence="3" id="KW-1185">Reference proteome</keyword>
<proteinExistence type="predicted"/>
<organism evidence="2 3">
    <name type="scientific">Mycena pura</name>
    <dbReference type="NCBI Taxonomy" id="153505"/>
    <lineage>
        <taxon>Eukaryota</taxon>
        <taxon>Fungi</taxon>
        <taxon>Dikarya</taxon>
        <taxon>Basidiomycota</taxon>
        <taxon>Agaricomycotina</taxon>
        <taxon>Agaricomycetes</taxon>
        <taxon>Agaricomycetidae</taxon>
        <taxon>Agaricales</taxon>
        <taxon>Marasmiineae</taxon>
        <taxon>Mycenaceae</taxon>
        <taxon>Mycena</taxon>
    </lineage>
</organism>
<keyword evidence="1" id="KW-1133">Transmembrane helix</keyword>
<dbReference type="EMBL" id="JARJCW010000031">
    <property type="protein sequence ID" value="KAJ7209255.1"/>
    <property type="molecule type" value="Genomic_DNA"/>
</dbReference>
<evidence type="ECO:0000256" key="1">
    <source>
        <dbReference type="SAM" id="Phobius"/>
    </source>
</evidence>
<keyword evidence="1" id="KW-0472">Membrane</keyword>
<evidence type="ECO:0000313" key="3">
    <source>
        <dbReference type="Proteomes" id="UP001219525"/>
    </source>
</evidence>
<sequence length="158" mass="17085">MTCDMLPLHNGPLCVEIVAGAASANITTHQSGSHLLGTVGVPLLAYPGLKIISSFSRAARVLVALVLLFPAIPIAISYCTNLPTYTTAFRDSSGTALLALTNLRVVYRISPEKNLALVGTNAVSTLLPRILQRIYMYSQTNRGWSVPSQQAAYRRRRS</sequence>